<organism evidence="2 3">
    <name type="scientific">Victivallis vadensis</name>
    <dbReference type="NCBI Taxonomy" id="172901"/>
    <lineage>
        <taxon>Bacteria</taxon>
        <taxon>Pseudomonadati</taxon>
        <taxon>Lentisphaerota</taxon>
        <taxon>Lentisphaeria</taxon>
        <taxon>Victivallales</taxon>
        <taxon>Victivallaceae</taxon>
        <taxon>Victivallis</taxon>
    </lineage>
</organism>
<comment type="caution">
    <text evidence="2">The sequence shown here is derived from an EMBL/GenBank/DDBJ whole genome shotgun (WGS) entry which is preliminary data.</text>
</comment>
<dbReference type="Proteomes" id="UP000245959">
    <property type="component" value="Unassembled WGS sequence"/>
</dbReference>
<name>A0A2U1B2A8_9BACT</name>
<evidence type="ECO:0000313" key="3">
    <source>
        <dbReference type="Proteomes" id="UP000245959"/>
    </source>
</evidence>
<accession>A0A2U1B2A8</accession>
<proteinExistence type="predicted"/>
<keyword evidence="1" id="KW-0472">Membrane</keyword>
<gene>
    <name evidence="2" type="ORF">C8D82_11059</name>
</gene>
<keyword evidence="1" id="KW-0812">Transmembrane</keyword>
<evidence type="ECO:0000313" key="2">
    <source>
        <dbReference type="EMBL" id="PVY42751.1"/>
    </source>
</evidence>
<dbReference type="EMBL" id="QEKH01000010">
    <property type="protein sequence ID" value="PVY42751.1"/>
    <property type="molecule type" value="Genomic_DNA"/>
</dbReference>
<evidence type="ECO:0000256" key="1">
    <source>
        <dbReference type="SAM" id="Phobius"/>
    </source>
</evidence>
<protein>
    <submittedName>
        <fullName evidence="2">Uncharacterized protein</fullName>
    </submittedName>
</protein>
<dbReference type="GeneID" id="78294974"/>
<reference evidence="2 3" key="1">
    <citation type="submission" date="2018-04" db="EMBL/GenBank/DDBJ databases">
        <title>Genomic Encyclopedia of Type Strains, Phase IV (KMG-IV): sequencing the most valuable type-strain genomes for metagenomic binning, comparative biology and taxonomic classification.</title>
        <authorList>
            <person name="Goeker M."/>
        </authorList>
    </citation>
    <scope>NUCLEOTIDE SEQUENCE [LARGE SCALE GENOMIC DNA]</scope>
    <source>
        <strain evidence="2 3">DSM 14823</strain>
    </source>
</reference>
<dbReference type="OrthoDB" id="21618at2"/>
<feature type="transmembrane region" description="Helical" evidence="1">
    <location>
        <begin position="6"/>
        <end position="26"/>
    </location>
</feature>
<sequence>MIGMSFADALFVYFLLWLIFLAILWWRELSRVKSYEWHLSNSRLFHCDSCHHSFIIKEAVNLTRCPRCNSICICRNRRDLE</sequence>
<dbReference type="AlphaFoldDB" id="A0A2U1B2A8"/>
<dbReference type="RefSeq" id="WP_116883664.1">
    <property type="nucleotide sequence ID" value="NZ_CABMMC010000018.1"/>
</dbReference>
<keyword evidence="3" id="KW-1185">Reference proteome</keyword>
<keyword evidence="1" id="KW-1133">Transmembrane helix</keyword>